<feature type="non-terminal residue" evidence="1">
    <location>
        <position position="1"/>
    </location>
</feature>
<reference evidence="2" key="2">
    <citation type="journal article" date="2017" name="Plant J.">
        <title>Araport11: a complete reannotation of the Arabidopsis thaliana reference genome.</title>
        <authorList>
            <person name="Cheng C.Y."/>
            <person name="Krishnakumar V."/>
            <person name="Chan A.P."/>
            <person name="Thibaud-Nissen F."/>
            <person name="Schobel S."/>
            <person name="Town C.D."/>
        </authorList>
    </citation>
    <scope>GENOME REANNOTATION</scope>
    <source>
        <strain evidence="2">cv. Columbia</strain>
    </source>
</reference>
<sequence length="22" mass="2426">NFVLKTDNCAFISSADHLDIDS</sequence>
<dbReference type="AlphaFoldDB" id="A0A1P8AT12"/>
<gene>
    <name evidence="1" type="ordered locus">At1g13805</name>
</gene>
<dbReference type="RefSeq" id="NP_001336510.1">
    <property type="nucleotide sequence ID" value="NM_001349572.1"/>
</dbReference>
<keyword evidence="2" id="KW-1185">Reference proteome</keyword>
<dbReference type="GeneID" id="31370859"/>
<protein>
    <submittedName>
        <fullName evidence="1">Uncharacterized protein</fullName>
    </submittedName>
</protein>
<dbReference type="InParanoid" id="A0A1P8AT12"/>
<dbReference type="TAIR" id="AT1G13805"/>
<organism evidence="1 2">
    <name type="scientific">Arabidopsis thaliana</name>
    <name type="common">Mouse-ear cress</name>
    <dbReference type="NCBI Taxonomy" id="3702"/>
    <lineage>
        <taxon>Eukaryota</taxon>
        <taxon>Viridiplantae</taxon>
        <taxon>Streptophyta</taxon>
        <taxon>Embryophyta</taxon>
        <taxon>Tracheophyta</taxon>
        <taxon>Spermatophyta</taxon>
        <taxon>Magnoliopsida</taxon>
        <taxon>eudicotyledons</taxon>
        <taxon>Gunneridae</taxon>
        <taxon>Pentapetalae</taxon>
        <taxon>rosids</taxon>
        <taxon>malvids</taxon>
        <taxon>Brassicales</taxon>
        <taxon>Brassicaceae</taxon>
        <taxon>Camelineae</taxon>
        <taxon>Arabidopsis</taxon>
    </lineage>
</organism>
<reference evidence="1 2" key="1">
    <citation type="journal article" date="2000" name="Nature">
        <title>Sequence and analysis of chromosome 1 of the plant Arabidopsis thaliana.</title>
        <authorList>
            <person name="Theologis A."/>
            <person name="Ecker J.R."/>
            <person name="Palm C.J."/>
            <person name="Federspiel N.A."/>
            <person name="Kaul S."/>
            <person name="White O."/>
            <person name="Alonso J."/>
            <person name="Altafi H."/>
            <person name="Araujo R."/>
            <person name="Bowman C.L."/>
            <person name="Brooks S.Y."/>
            <person name="Buehler E."/>
            <person name="Chan A."/>
            <person name="Chao Q."/>
            <person name="Chen H."/>
            <person name="Cheuk R.F."/>
            <person name="Chin C.W."/>
            <person name="Chung M.K."/>
            <person name="Conn L."/>
            <person name="Conway A.B."/>
            <person name="Conway A.R."/>
            <person name="Creasy T.H."/>
            <person name="Dewar K."/>
            <person name="Dunn P."/>
            <person name="Etgu P."/>
            <person name="Feldblyum T.V."/>
            <person name="Feng J."/>
            <person name="Fong B."/>
            <person name="Fujii C.Y."/>
            <person name="Gill J.E."/>
            <person name="Goldsmith A.D."/>
            <person name="Haas B."/>
            <person name="Hansen N.F."/>
            <person name="Hughes B."/>
            <person name="Huizar L."/>
            <person name="Hunter J.L."/>
            <person name="Jenkins J."/>
            <person name="Johnson-Hopson C."/>
            <person name="Khan S."/>
            <person name="Khaykin E."/>
            <person name="Kim C.J."/>
            <person name="Koo H.L."/>
            <person name="Kremenetskaia I."/>
            <person name="Kurtz D.B."/>
            <person name="Kwan A."/>
            <person name="Lam B."/>
            <person name="Langin-Hooper S."/>
            <person name="Lee A."/>
            <person name="Lee J.M."/>
            <person name="Lenz C.A."/>
            <person name="Li J.H."/>
            <person name="Li Y."/>
            <person name="Lin X."/>
            <person name="Liu S.X."/>
            <person name="Liu Z.A."/>
            <person name="Luros J.S."/>
            <person name="Maiti R."/>
            <person name="Marziali A."/>
            <person name="Militscher J."/>
            <person name="Miranda M."/>
            <person name="Nguyen M."/>
            <person name="Nierman W.C."/>
            <person name="Osborne B.I."/>
            <person name="Pai G."/>
            <person name="Peterson J."/>
            <person name="Pham P.K."/>
            <person name="Rizzo M."/>
            <person name="Rooney T."/>
            <person name="Rowley D."/>
            <person name="Sakano H."/>
            <person name="Salzberg S.L."/>
            <person name="Schwartz J.R."/>
            <person name="Shinn P."/>
            <person name="Southwick A.M."/>
            <person name="Sun H."/>
            <person name="Tallon L.J."/>
            <person name="Tambunga G."/>
            <person name="Toriumi M.J."/>
            <person name="Town C.D."/>
            <person name="Utterback T."/>
            <person name="Van Aken S."/>
            <person name="Vaysberg M."/>
            <person name="Vysotskaia V.S."/>
            <person name="Walker M."/>
            <person name="Wu D."/>
            <person name="Yu G."/>
            <person name="Fraser C.M."/>
            <person name="Venter J.C."/>
            <person name="Davis R.W."/>
        </authorList>
    </citation>
    <scope>NUCLEOTIDE SEQUENCE [LARGE SCALE GENOMIC DNA]</scope>
    <source>
        <strain evidence="2">cv. Columbia</strain>
    </source>
</reference>
<evidence type="ECO:0000313" key="1">
    <source>
        <dbReference type="EMBL" id="ANM59804.1"/>
    </source>
</evidence>
<evidence type="ECO:0000313" key="2">
    <source>
        <dbReference type="Proteomes" id="UP000006548"/>
    </source>
</evidence>
<accession>A0A1P8AT12</accession>
<dbReference type="Proteomes" id="UP000006548">
    <property type="component" value="Chromosome 1"/>
</dbReference>
<name>A0A1P8AT12_ARATH</name>
<dbReference type="EMBL" id="CP002684">
    <property type="protein sequence ID" value="ANM59804.1"/>
    <property type="molecule type" value="Genomic_DNA"/>
</dbReference>
<proteinExistence type="predicted"/>